<evidence type="ECO:0000313" key="12">
    <source>
        <dbReference type="EMBL" id="CAC5397986.1"/>
    </source>
</evidence>
<dbReference type="PANTHER" id="PTHR21522:SF32">
    <property type="entry name" value="OTOPETRIN-2"/>
    <property type="match status" value="1"/>
</dbReference>
<evidence type="ECO:0000256" key="6">
    <source>
        <dbReference type="ARBA" id="ARBA00022781"/>
    </source>
</evidence>
<organism evidence="12 13">
    <name type="scientific">Mytilus coruscus</name>
    <name type="common">Sea mussel</name>
    <dbReference type="NCBI Taxonomy" id="42192"/>
    <lineage>
        <taxon>Eukaryota</taxon>
        <taxon>Metazoa</taxon>
        <taxon>Spiralia</taxon>
        <taxon>Lophotrochozoa</taxon>
        <taxon>Mollusca</taxon>
        <taxon>Bivalvia</taxon>
        <taxon>Autobranchia</taxon>
        <taxon>Pteriomorphia</taxon>
        <taxon>Mytilida</taxon>
        <taxon>Mytiloidea</taxon>
        <taxon>Mytilidae</taxon>
        <taxon>Mytilinae</taxon>
        <taxon>Mytilus</taxon>
    </lineage>
</organism>
<name>A0A6J8CR87_MYTCO</name>
<evidence type="ECO:0000256" key="4">
    <source>
        <dbReference type="ARBA" id="ARBA00022475"/>
    </source>
</evidence>
<keyword evidence="8" id="KW-0406">Ion transport</keyword>
<dbReference type="EMBL" id="CACVKT020005786">
    <property type="protein sequence ID" value="CAC5397986.1"/>
    <property type="molecule type" value="Genomic_DNA"/>
</dbReference>
<dbReference type="PANTHER" id="PTHR21522">
    <property type="entry name" value="PROTON CHANNEL OTOP"/>
    <property type="match status" value="1"/>
</dbReference>
<evidence type="ECO:0000256" key="5">
    <source>
        <dbReference type="ARBA" id="ARBA00022692"/>
    </source>
</evidence>
<keyword evidence="9 11" id="KW-0472">Membrane</keyword>
<dbReference type="GO" id="GO:0015252">
    <property type="term" value="F:proton channel activity"/>
    <property type="evidence" value="ECO:0007669"/>
    <property type="project" value="InterPro"/>
</dbReference>
<proteinExistence type="inferred from homology"/>
<dbReference type="Proteomes" id="UP000507470">
    <property type="component" value="Unassembled WGS sequence"/>
</dbReference>
<evidence type="ECO:0000256" key="9">
    <source>
        <dbReference type="ARBA" id="ARBA00023136"/>
    </source>
</evidence>
<keyword evidence="5 11" id="KW-0812">Transmembrane</keyword>
<accession>A0A6J8CR87</accession>
<protein>
    <submittedName>
        <fullName evidence="12">Uncharacterized protein</fullName>
    </submittedName>
</protein>
<evidence type="ECO:0000256" key="3">
    <source>
        <dbReference type="ARBA" id="ARBA00022448"/>
    </source>
</evidence>
<evidence type="ECO:0000256" key="7">
    <source>
        <dbReference type="ARBA" id="ARBA00022989"/>
    </source>
</evidence>
<dbReference type="OrthoDB" id="6108266at2759"/>
<reference evidence="12 13" key="1">
    <citation type="submission" date="2020-06" db="EMBL/GenBank/DDBJ databases">
        <authorList>
            <person name="Li R."/>
            <person name="Bekaert M."/>
        </authorList>
    </citation>
    <scope>NUCLEOTIDE SEQUENCE [LARGE SCALE GENOMIC DNA]</scope>
    <source>
        <strain evidence="13">wild</strain>
    </source>
</reference>
<keyword evidence="7 11" id="KW-1133">Transmembrane helix</keyword>
<comment type="subcellular location">
    <subcellularLocation>
        <location evidence="1">Cell membrane</location>
        <topology evidence="1">Multi-pass membrane protein</topology>
    </subcellularLocation>
</comment>
<feature type="transmembrane region" description="Helical" evidence="11">
    <location>
        <begin position="431"/>
        <end position="452"/>
    </location>
</feature>
<sequence>MGCHYEIHQLRSLKCRPLNSGNAVEINRIHKTLKVTSRSYFQPLPVSSMESLAKFFNAAVVLPLTAGEASENHHSTDNLRSHDGSISGLILLSSVLVITVLSMFGVQLVDSEKNETMTYLSIYSYLCVVIFLAIVVCIAHLINYRLRHADILTTAGNVNANFKVKFLFLWIFAIGSILFTVAKIISTVRCKEKTFDERKKEGCEDKNSTYDTSYEIAKVSFHCTEIIFYVIQSWFLQFCIRCCFKCSWRNYYSLLLIVLANISQWAHYFAEIYQNSAGNSRNCAINNKCYPHIIYEKIKPYAHPLQMEYFLLSMILIAELWPTNQNHGYALPSSNPATRHGNESTPLLSPLTHLLPITASMEASIESRNLLDRQPKGRSLNLKAVACITVGVAIVVPCYIFGSITISERLTNAGRENVTNRSMSAMEITDVAYDMFLTIFVITLLIISFYMFSQSSSLKAVMCSVTMETLAKFFNAAIVLPFTAGEPSETSIAKIIFDLTMAKSADLYKFQACL</sequence>
<dbReference type="InterPro" id="IPR004878">
    <property type="entry name" value="Otopetrin"/>
</dbReference>
<keyword evidence="13" id="KW-1185">Reference proteome</keyword>
<keyword evidence="10" id="KW-0407">Ion channel</keyword>
<evidence type="ECO:0000256" key="10">
    <source>
        <dbReference type="ARBA" id="ARBA00023303"/>
    </source>
</evidence>
<feature type="transmembrane region" description="Helical" evidence="11">
    <location>
        <begin position="86"/>
        <end position="110"/>
    </location>
</feature>
<comment type="similarity">
    <text evidence="2">Belongs to the otopetrin family.</text>
</comment>
<evidence type="ECO:0000256" key="8">
    <source>
        <dbReference type="ARBA" id="ARBA00023065"/>
    </source>
</evidence>
<dbReference type="GO" id="GO:0005886">
    <property type="term" value="C:plasma membrane"/>
    <property type="evidence" value="ECO:0007669"/>
    <property type="project" value="UniProtKB-SubCell"/>
</dbReference>
<dbReference type="AlphaFoldDB" id="A0A6J8CR87"/>
<feature type="transmembrane region" description="Helical" evidence="11">
    <location>
        <begin position="122"/>
        <end position="146"/>
    </location>
</feature>
<evidence type="ECO:0000256" key="2">
    <source>
        <dbReference type="ARBA" id="ARBA00006513"/>
    </source>
</evidence>
<keyword evidence="4" id="KW-1003">Cell membrane</keyword>
<feature type="transmembrane region" description="Helical" evidence="11">
    <location>
        <begin position="166"/>
        <end position="185"/>
    </location>
</feature>
<evidence type="ECO:0000256" key="1">
    <source>
        <dbReference type="ARBA" id="ARBA00004651"/>
    </source>
</evidence>
<evidence type="ECO:0000256" key="11">
    <source>
        <dbReference type="SAM" id="Phobius"/>
    </source>
</evidence>
<evidence type="ECO:0000313" key="13">
    <source>
        <dbReference type="Proteomes" id="UP000507470"/>
    </source>
</evidence>
<keyword evidence="3" id="KW-0813">Transport</keyword>
<feature type="transmembrane region" description="Helical" evidence="11">
    <location>
        <begin position="380"/>
        <end position="402"/>
    </location>
</feature>
<gene>
    <name evidence="12" type="ORF">MCOR_32387</name>
</gene>
<keyword evidence="6" id="KW-0375">Hydrogen ion transport</keyword>